<evidence type="ECO:0000256" key="1">
    <source>
        <dbReference type="SAM" id="MobiDB-lite"/>
    </source>
</evidence>
<accession>A0AAE4V5L7</accession>
<evidence type="ECO:0000313" key="3">
    <source>
        <dbReference type="EMBL" id="MDV7268579.1"/>
    </source>
</evidence>
<evidence type="ECO:0000313" key="4">
    <source>
        <dbReference type="Proteomes" id="UP001185863"/>
    </source>
</evidence>
<dbReference type="SUPFAM" id="SSF51735">
    <property type="entry name" value="NAD(P)-binding Rossmann-fold domains"/>
    <property type="match status" value="1"/>
</dbReference>
<dbReference type="InterPro" id="IPR036291">
    <property type="entry name" value="NAD(P)-bd_dom_sf"/>
</dbReference>
<dbReference type="InterPro" id="IPR032875">
    <property type="entry name" value="Succ_CoA_lig_flav_dom"/>
</dbReference>
<dbReference type="Pfam" id="PF13380">
    <property type="entry name" value="CoA_binding_2"/>
    <property type="match status" value="1"/>
</dbReference>
<dbReference type="SMART" id="SM00881">
    <property type="entry name" value="CoA_binding"/>
    <property type="match status" value="1"/>
</dbReference>
<dbReference type="Gene3D" id="3.40.50.720">
    <property type="entry name" value="NAD(P)-binding Rossmann-like Domain"/>
    <property type="match status" value="1"/>
</dbReference>
<dbReference type="InterPro" id="IPR003781">
    <property type="entry name" value="CoA-bd"/>
</dbReference>
<reference evidence="3" key="1">
    <citation type="submission" date="2023-10" db="EMBL/GenBank/DDBJ databases">
        <title>Development of a sustainable strategy for remediation of hydrocarbon-contaminated territories based on the waste exchange concept.</title>
        <authorList>
            <person name="Krivoruchko A."/>
        </authorList>
    </citation>
    <scope>NUCLEOTIDE SEQUENCE</scope>
    <source>
        <strain evidence="3">IEGM 68</strain>
    </source>
</reference>
<dbReference type="InterPro" id="IPR016102">
    <property type="entry name" value="Succinyl-CoA_synth-like"/>
</dbReference>
<sequence length="325" mass="34035">MTLISDDGSCRTQESDVRPSPSLERVLNPSTIAVVGLSDKSPVASFIRPTLDSDATVFFVHPTAATVLGVPTYRSISDVPVPIDAVLSVMSAERTVSLAEECATLDCGGLVIYAAGFSEVGADGEDLQRRLAAAAQRDGMAVIGPNSLGYISVPRSLNLTASADYRPPAGGVSIVSHSGAMIGGIAIAARARTGTGISRLISAGNEVTTDMADYVDFLASDPETAAVGLIVEGIRRPEEFLRAARRCIAAGKPIVALKLARNSRTQQMAASHTGALAGNAWAYDVAFRHAGIQLAHDLEELVDRLSLVGQLDPAKWNKVERLGVV</sequence>
<dbReference type="EMBL" id="JAWLUP010000179">
    <property type="protein sequence ID" value="MDV7268579.1"/>
    <property type="molecule type" value="Genomic_DNA"/>
</dbReference>
<dbReference type="Proteomes" id="UP001185863">
    <property type="component" value="Unassembled WGS sequence"/>
</dbReference>
<dbReference type="RefSeq" id="WP_317769271.1">
    <property type="nucleotide sequence ID" value="NZ_JAWLUP010000179.1"/>
</dbReference>
<dbReference type="SUPFAM" id="SSF52210">
    <property type="entry name" value="Succinyl-CoA synthetase domains"/>
    <property type="match status" value="1"/>
</dbReference>
<name>A0AAE4V5L7_9NOCA</name>
<proteinExistence type="predicted"/>
<feature type="non-terminal residue" evidence="3">
    <location>
        <position position="325"/>
    </location>
</feature>
<protein>
    <submittedName>
        <fullName evidence="3">CoA-binding protein</fullName>
    </submittedName>
</protein>
<organism evidence="3 4">
    <name type="scientific">Rhodococcus oxybenzonivorans</name>
    <dbReference type="NCBI Taxonomy" id="1990687"/>
    <lineage>
        <taxon>Bacteria</taxon>
        <taxon>Bacillati</taxon>
        <taxon>Actinomycetota</taxon>
        <taxon>Actinomycetes</taxon>
        <taxon>Mycobacteriales</taxon>
        <taxon>Nocardiaceae</taxon>
        <taxon>Rhodococcus</taxon>
    </lineage>
</organism>
<feature type="domain" description="CoA-binding" evidence="2">
    <location>
        <begin position="26"/>
        <end position="117"/>
    </location>
</feature>
<dbReference type="AlphaFoldDB" id="A0AAE4V5L7"/>
<dbReference type="PANTHER" id="PTHR42793">
    <property type="entry name" value="COA BINDING DOMAIN CONTAINING PROTEIN"/>
    <property type="match status" value="1"/>
</dbReference>
<dbReference type="Gene3D" id="3.40.50.261">
    <property type="entry name" value="Succinyl-CoA synthetase domains"/>
    <property type="match status" value="1"/>
</dbReference>
<dbReference type="PANTHER" id="PTHR42793:SF1">
    <property type="entry name" value="PEPTIDYL-LYSINE N-ACETYLTRANSFERASE PATZ"/>
    <property type="match status" value="1"/>
</dbReference>
<feature type="region of interest" description="Disordered" evidence="1">
    <location>
        <begin position="1"/>
        <end position="22"/>
    </location>
</feature>
<dbReference type="Pfam" id="PF13607">
    <property type="entry name" value="Succ_CoA_lig"/>
    <property type="match status" value="1"/>
</dbReference>
<comment type="caution">
    <text evidence="3">The sequence shown here is derived from an EMBL/GenBank/DDBJ whole genome shotgun (WGS) entry which is preliminary data.</text>
</comment>
<evidence type="ECO:0000259" key="2">
    <source>
        <dbReference type="SMART" id="SM00881"/>
    </source>
</evidence>
<gene>
    <name evidence="3" type="ORF">R4315_29100</name>
</gene>